<reference evidence="2 3" key="1">
    <citation type="submission" date="2016-04" db="EMBL/GenBank/DDBJ databases">
        <title>Acidithiobacillus ferrooxidans genome sequencing and assembly.</title>
        <authorList>
            <person name="Zhou Z."/>
        </authorList>
    </citation>
    <scope>NUCLEOTIDE SEQUENCE [LARGE SCALE GENOMIC DNA]</scope>
    <source>
        <strain evidence="2 3">BY0502</strain>
    </source>
</reference>
<dbReference type="InterPro" id="IPR036709">
    <property type="entry name" value="Autotransporte_beta_dom_sf"/>
</dbReference>
<feature type="signal peptide" evidence="1">
    <location>
        <begin position="1"/>
        <end position="21"/>
    </location>
</feature>
<name>A0A179B8D1_ACIFR</name>
<dbReference type="AlphaFoldDB" id="A0A179B8D1"/>
<dbReference type="RefSeq" id="WP_064219953.1">
    <property type="nucleotide sequence ID" value="NZ_LVXZ01000200.1"/>
</dbReference>
<keyword evidence="1" id="KW-0732">Signal</keyword>
<evidence type="ECO:0000313" key="3">
    <source>
        <dbReference type="Proteomes" id="UP000078302"/>
    </source>
</evidence>
<protein>
    <recommendedName>
        <fullName evidence="4">Outer membrane protein beta-barrel domain-containing protein</fullName>
    </recommendedName>
</protein>
<evidence type="ECO:0000313" key="2">
    <source>
        <dbReference type="EMBL" id="OAP87625.1"/>
    </source>
</evidence>
<dbReference type="EMBL" id="LVXZ01000200">
    <property type="protein sequence ID" value="OAP87625.1"/>
    <property type="molecule type" value="Genomic_DNA"/>
</dbReference>
<feature type="chain" id="PRO_5008099035" description="Outer membrane protein beta-barrel domain-containing protein" evidence="1">
    <location>
        <begin position="22"/>
        <end position="258"/>
    </location>
</feature>
<proteinExistence type="predicted"/>
<evidence type="ECO:0000256" key="1">
    <source>
        <dbReference type="SAM" id="SignalP"/>
    </source>
</evidence>
<keyword evidence="3" id="KW-1185">Reference proteome</keyword>
<organism evidence="2 3">
    <name type="scientific">Acidithiobacillus ferrooxidans</name>
    <name type="common">Thiobacillus ferrooxidans</name>
    <dbReference type="NCBI Taxonomy" id="920"/>
    <lineage>
        <taxon>Bacteria</taxon>
        <taxon>Pseudomonadati</taxon>
        <taxon>Pseudomonadota</taxon>
        <taxon>Acidithiobacillia</taxon>
        <taxon>Acidithiobacillales</taxon>
        <taxon>Acidithiobacillaceae</taxon>
        <taxon>Acidithiobacillus</taxon>
    </lineage>
</organism>
<accession>A0A179B8D1</accession>
<dbReference type="SUPFAM" id="SSF103515">
    <property type="entry name" value="Autotransporter"/>
    <property type="match status" value="1"/>
</dbReference>
<gene>
    <name evidence="2" type="ORF">A4H96_12830</name>
</gene>
<sequence>MKISIIGAAALTLAIAPTVQADTLSHALDTIGVYAEAVDTPSNVTASDVYGSETANGGNTTGGLGLQLSGVNRDWWFTHIGVNYAFGSPFNGGGVNGVVNGTGSAHVSGHSMSFNLRFGKGFQIGQNALIGPYLAYQYAQFQSSLDGYSATYGNNGVGGGVFAADAVSNSLTVTGHIGYLAGVTATASAAGYAASNPPSSGVLQLGAKIDYQFSREFSVFAGLNYDRYSASYSYTPIALNASATINDIRGIAGLAYHY</sequence>
<comment type="caution">
    <text evidence="2">The sequence shown here is derived from an EMBL/GenBank/DDBJ whole genome shotgun (WGS) entry which is preliminary data.</text>
</comment>
<dbReference type="Proteomes" id="UP000078302">
    <property type="component" value="Unassembled WGS sequence"/>
</dbReference>
<dbReference type="OrthoDB" id="9998633at2"/>
<evidence type="ECO:0008006" key="4">
    <source>
        <dbReference type="Google" id="ProtNLM"/>
    </source>
</evidence>